<evidence type="ECO:0000313" key="2">
    <source>
        <dbReference type="Proteomes" id="UP000631114"/>
    </source>
</evidence>
<name>A0A835IQ27_9MAGN</name>
<sequence>MVGVSAMLTIRPVVKGLDLIVSILEFGVHLSLYEKNFHCYRLTNVSICSWVKPMEWEIKWRMSISTVQEQVGDCLVHGFGEVNSVTVDKLGWITTGIRCYLGSTRGKYVKVVTCTTRSTSLECSRELIFLCSA</sequence>
<dbReference type="AlphaFoldDB" id="A0A835IQ27"/>
<dbReference type="Proteomes" id="UP000631114">
    <property type="component" value="Unassembled WGS sequence"/>
</dbReference>
<protein>
    <submittedName>
        <fullName evidence="1">Uncharacterized protein</fullName>
    </submittedName>
</protein>
<evidence type="ECO:0000313" key="1">
    <source>
        <dbReference type="EMBL" id="KAF9620793.1"/>
    </source>
</evidence>
<organism evidence="1 2">
    <name type="scientific">Coptis chinensis</name>
    <dbReference type="NCBI Taxonomy" id="261450"/>
    <lineage>
        <taxon>Eukaryota</taxon>
        <taxon>Viridiplantae</taxon>
        <taxon>Streptophyta</taxon>
        <taxon>Embryophyta</taxon>
        <taxon>Tracheophyta</taxon>
        <taxon>Spermatophyta</taxon>
        <taxon>Magnoliopsida</taxon>
        <taxon>Ranunculales</taxon>
        <taxon>Ranunculaceae</taxon>
        <taxon>Coptidoideae</taxon>
        <taxon>Coptis</taxon>
    </lineage>
</organism>
<accession>A0A835IQ27</accession>
<keyword evidence="2" id="KW-1185">Reference proteome</keyword>
<gene>
    <name evidence="1" type="ORF">IFM89_014730</name>
</gene>
<dbReference type="EMBL" id="JADFTS010000002">
    <property type="protein sequence ID" value="KAF9620793.1"/>
    <property type="molecule type" value="Genomic_DNA"/>
</dbReference>
<proteinExistence type="predicted"/>
<reference evidence="1 2" key="1">
    <citation type="submission" date="2020-10" db="EMBL/GenBank/DDBJ databases">
        <title>The Coptis chinensis genome and diversification of protoberbering-type alkaloids.</title>
        <authorList>
            <person name="Wang B."/>
            <person name="Shu S."/>
            <person name="Song C."/>
            <person name="Liu Y."/>
        </authorList>
    </citation>
    <scope>NUCLEOTIDE SEQUENCE [LARGE SCALE GENOMIC DNA]</scope>
    <source>
        <strain evidence="1">HL-2020</strain>
        <tissue evidence="1">Leaf</tissue>
    </source>
</reference>
<comment type="caution">
    <text evidence="1">The sequence shown here is derived from an EMBL/GenBank/DDBJ whole genome shotgun (WGS) entry which is preliminary data.</text>
</comment>